<dbReference type="InterPro" id="IPR032675">
    <property type="entry name" value="LRR_dom_sf"/>
</dbReference>
<evidence type="ECO:0000259" key="4">
    <source>
        <dbReference type="Pfam" id="PF23559"/>
    </source>
</evidence>
<evidence type="ECO:0000259" key="3">
    <source>
        <dbReference type="Pfam" id="PF00931"/>
    </source>
</evidence>
<evidence type="ECO:0000256" key="2">
    <source>
        <dbReference type="ARBA" id="ARBA00022821"/>
    </source>
</evidence>
<proteinExistence type="predicted"/>
<dbReference type="OrthoDB" id="687344at2759"/>
<evidence type="ECO:0000313" key="6">
    <source>
        <dbReference type="EMBL" id="CAD6220900.1"/>
    </source>
</evidence>
<feature type="domain" description="NB-ARC" evidence="3">
    <location>
        <begin position="16"/>
        <end position="135"/>
    </location>
</feature>
<name>A0A811NHA6_9POAL</name>
<dbReference type="GO" id="GO:0043531">
    <property type="term" value="F:ADP binding"/>
    <property type="evidence" value="ECO:0007669"/>
    <property type="project" value="InterPro"/>
</dbReference>
<dbReference type="Proteomes" id="UP000604825">
    <property type="component" value="Unassembled WGS sequence"/>
</dbReference>
<evidence type="ECO:0000313" key="7">
    <source>
        <dbReference type="Proteomes" id="UP000604825"/>
    </source>
</evidence>
<dbReference type="PANTHER" id="PTHR23155:SF1005">
    <property type="entry name" value="OS07G0197300 PROTEIN"/>
    <property type="match status" value="1"/>
</dbReference>
<accession>A0A811NHA6</accession>
<keyword evidence="1" id="KW-0677">Repeat</keyword>
<dbReference type="AlphaFoldDB" id="A0A811NHA6"/>
<evidence type="ECO:0008006" key="8">
    <source>
        <dbReference type="Google" id="ProtNLM"/>
    </source>
</evidence>
<sequence length="721" mass="81947">MVSVSQAFEPSWDLKVLLTNLLRQVVKPETADDRGIKEEAALGAIDDLDDNGLAKRLEELLVDKRYLIVIDDVWSVRAWEAIQSKLPENNKGSRIILTTRIETVANACSPASFSGHCIHKMEPLKPEDSKKLFEFEDVMSDMFGSLDVAYPKEFEDVMSDILKKCGGLPLAIISIASVLEGYKSPGGKDKWDRVCKSLGSQMDIHPTLEGMKHNYVIRKSRLLNRWMAEGLVHQKRGLTMWEVAESYLDELLSRNMIEEAGHLAGYAGAEQTYRVHDMLLEVMVSKSLEANFLSLHGGQYKGMLYDKIRRLSIHADVESVDSVAMRNVEGRRGEDNLNIQNVRSLSMFQLHGQHKLLKTLGNFVLLRVLDLEDCEGVTNKHVRYACNLYLLRFLSLRATNISKVPRQIGNLEHLQMLDLAYTLLTELPETITKLEKLEDIRFCNKDNLWVTMWTMPRGINKMKALHVLRGVSLGNDSKVAQEVGELEELEELTIFIDINKAIDEEVLNELALSISKMHSLRWLTIGQLGRSDDGGVKILNFLHHLPTPPRLLQTLCIRGDIANGLPSWIGSLTHLVSFIVLFTTLTDDKLFGVLCTLPNLKTLFVVWDCYSGDELVARTIHKFPVLRDLILGGYLPKVIRFEEGSMAMLEMLYLRFGSRSRHVAERSIVGIEHLTNLKKFTFHCQGDYHALVDTVLEQMKTENDRRSRSNSNQFQIAVKYW</sequence>
<dbReference type="Gene3D" id="3.80.10.10">
    <property type="entry name" value="Ribonuclease Inhibitor"/>
    <property type="match status" value="1"/>
</dbReference>
<evidence type="ECO:0000259" key="5">
    <source>
        <dbReference type="Pfam" id="PF23598"/>
    </source>
</evidence>
<dbReference type="InterPro" id="IPR042197">
    <property type="entry name" value="Apaf_helical"/>
</dbReference>
<dbReference type="InterPro" id="IPR055414">
    <property type="entry name" value="LRR_R13L4/SHOC2-like"/>
</dbReference>
<dbReference type="InterPro" id="IPR058922">
    <property type="entry name" value="WHD_DRP"/>
</dbReference>
<gene>
    <name evidence="6" type="ORF">NCGR_LOCUS14318</name>
</gene>
<dbReference type="Gene3D" id="3.40.50.300">
    <property type="entry name" value="P-loop containing nucleotide triphosphate hydrolases"/>
    <property type="match status" value="1"/>
</dbReference>
<dbReference type="PANTHER" id="PTHR23155">
    <property type="entry name" value="DISEASE RESISTANCE PROTEIN RP"/>
    <property type="match status" value="1"/>
</dbReference>
<dbReference type="Pfam" id="PF23559">
    <property type="entry name" value="WHD_DRP"/>
    <property type="match status" value="1"/>
</dbReference>
<dbReference type="InterPro" id="IPR027417">
    <property type="entry name" value="P-loop_NTPase"/>
</dbReference>
<dbReference type="SUPFAM" id="SSF52047">
    <property type="entry name" value="RNI-like"/>
    <property type="match status" value="1"/>
</dbReference>
<dbReference type="InterPro" id="IPR044974">
    <property type="entry name" value="Disease_R_plants"/>
</dbReference>
<dbReference type="Gene3D" id="1.10.8.430">
    <property type="entry name" value="Helical domain of apoptotic protease-activating factors"/>
    <property type="match status" value="1"/>
</dbReference>
<keyword evidence="2" id="KW-0611">Plant defense</keyword>
<dbReference type="SUPFAM" id="SSF52540">
    <property type="entry name" value="P-loop containing nucleoside triphosphate hydrolases"/>
    <property type="match status" value="1"/>
</dbReference>
<dbReference type="GO" id="GO:0098542">
    <property type="term" value="P:defense response to other organism"/>
    <property type="evidence" value="ECO:0007669"/>
    <property type="project" value="TreeGrafter"/>
</dbReference>
<dbReference type="PRINTS" id="PR00364">
    <property type="entry name" value="DISEASERSIST"/>
</dbReference>
<comment type="caution">
    <text evidence="6">The sequence shown here is derived from an EMBL/GenBank/DDBJ whole genome shotgun (WGS) entry which is preliminary data.</text>
</comment>
<evidence type="ECO:0000256" key="1">
    <source>
        <dbReference type="ARBA" id="ARBA00022737"/>
    </source>
</evidence>
<dbReference type="InterPro" id="IPR002182">
    <property type="entry name" value="NB-ARC"/>
</dbReference>
<protein>
    <recommendedName>
        <fullName evidence="8">NB-ARC domain-containing protein</fullName>
    </recommendedName>
</protein>
<dbReference type="Pfam" id="PF00931">
    <property type="entry name" value="NB-ARC"/>
    <property type="match status" value="1"/>
</dbReference>
<reference evidence="6" key="1">
    <citation type="submission" date="2020-10" db="EMBL/GenBank/DDBJ databases">
        <authorList>
            <person name="Han B."/>
            <person name="Lu T."/>
            <person name="Zhao Q."/>
            <person name="Huang X."/>
            <person name="Zhao Y."/>
        </authorList>
    </citation>
    <scope>NUCLEOTIDE SEQUENCE</scope>
</reference>
<feature type="domain" description="Disease resistance protein winged helix" evidence="4">
    <location>
        <begin position="214"/>
        <end position="281"/>
    </location>
</feature>
<organism evidence="6 7">
    <name type="scientific">Miscanthus lutarioriparius</name>
    <dbReference type="NCBI Taxonomy" id="422564"/>
    <lineage>
        <taxon>Eukaryota</taxon>
        <taxon>Viridiplantae</taxon>
        <taxon>Streptophyta</taxon>
        <taxon>Embryophyta</taxon>
        <taxon>Tracheophyta</taxon>
        <taxon>Spermatophyta</taxon>
        <taxon>Magnoliopsida</taxon>
        <taxon>Liliopsida</taxon>
        <taxon>Poales</taxon>
        <taxon>Poaceae</taxon>
        <taxon>PACMAD clade</taxon>
        <taxon>Panicoideae</taxon>
        <taxon>Andropogonodae</taxon>
        <taxon>Andropogoneae</taxon>
        <taxon>Saccharinae</taxon>
        <taxon>Miscanthus</taxon>
    </lineage>
</organism>
<keyword evidence="7" id="KW-1185">Reference proteome</keyword>
<dbReference type="EMBL" id="CAJGYO010000003">
    <property type="protein sequence ID" value="CAD6220900.1"/>
    <property type="molecule type" value="Genomic_DNA"/>
</dbReference>
<feature type="domain" description="Disease resistance R13L4/SHOC-2-like LRR" evidence="5">
    <location>
        <begin position="342"/>
        <end position="699"/>
    </location>
</feature>
<dbReference type="Pfam" id="PF23598">
    <property type="entry name" value="LRR_14"/>
    <property type="match status" value="1"/>
</dbReference>